<organism evidence="12 13">
    <name type="scientific">Cephus cinctus</name>
    <name type="common">Wheat stem sawfly</name>
    <dbReference type="NCBI Taxonomy" id="211228"/>
    <lineage>
        <taxon>Eukaryota</taxon>
        <taxon>Metazoa</taxon>
        <taxon>Ecdysozoa</taxon>
        <taxon>Arthropoda</taxon>
        <taxon>Hexapoda</taxon>
        <taxon>Insecta</taxon>
        <taxon>Pterygota</taxon>
        <taxon>Neoptera</taxon>
        <taxon>Endopterygota</taxon>
        <taxon>Hymenoptera</taxon>
        <taxon>Cephoidea</taxon>
        <taxon>Cephidae</taxon>
        <taxon>Cephus</taxon>
    </lineage>
</organism>
<evidence type="ECO:0000313" key="12">
    <source>
        <dbReference type="Proteomes" id="UP000694920"/>
    </source>
</evidence>
<feature type="transmembrane region" description="Helical" evidence="11">
    <location>
        <begin position="346"/>
        <end position="364"/>
    </location>
</feature>
<dbReference type="CDD" id="cd17347">
    <property type="entry name" value="MFS_SLC15A1_2_like"/>
    <property type="match status" value="1"/>
</dbReference>
<comment type="subcellular location">
    <subcellularLocation>
        <location evidence="1">Membrane</location>
        <topology evidence="1">Multi-pass membrane protein</topology>
    </subcellularLocation>
</comment>
<feature type="transmembrane region" description="Helical" evidence="11">
    <location>
        <begin position="174"/>
        <end position="192"/>
    </location>
</feature>
<dbReference type="RefSeq" id="XP_024944230.1">
    <property type="nucleotide sequence ID" value="XM_025088462.1"/>
</dbReference>
<proteinExistence type="inferred from homology"/>
<keyword evidence="7 11" id="KW-1133">Transmembrane helix</keyword>
<protein>
    <recommendedName>
        <fullName evidence="9">Oligopeptide transporter 1</fullName>
    </recommendedName>
</protein>
<feature type="region of interest" description="Disordered" evidence="10">
    <location>
        <begin position="839"/>
        <end position="859"/>
    </location>
</feature>
<feature type="transmembrane region" description="Helical" evidence="11">
    <location>
        <begin position="274"/>
        <end position="295"/>
    </location>
</feature>
<dbReference type="InterPro" id="IPR018456">
    <property type="entry name" value="PTR2_symporter_CS"/>
</dbReference>
<dbReference type="FunFam" id="1.20.1250.20:FF:000049">
    <property type="entry name" value="Solute carrier family 15 member 2"/>
    <property type="match status" value="1"/>
</dbReference>
<evidence type="ECO:0000256" key="5">
    <source>
        <dbReference type="ARBA" id="ARBA00022856"/>
    </source>
</evidence>
<keyword evidence="12" id="KW-1185">Reference proteome</keyword>
<sequence>MRGLLLFAFGIGEIKPCVSAFGGDQFILPQSDVSCFGESTCYSLAFFVPAILMIFSIIIFRIGKNLYIIKDPEGNILFEVSKCIWHAISKKCCSKKVQKEHWLDHADDKYDKMLIEDINAAIQALKLFVFSPEFWALFDQQGSRRTFQPVTMNSELDSHTIKSDQMQKLKYPKAVFFIVTNEFCERFSYYGMRTILVLYLHNKLNYDDDTATVIYHIFTMLVYFFPLLGAMLADSLLGKFKTIFYVSMIYAVGQLLLSASAAPPLGLPTAEISFVGLLLIALGTGGIKPCVSAFGGDQFILPQQERYLSVFFSVFYFAINSGSLISTFVTPILRSDVSCFGEKTCYSLAFFVPAILMIFSIIIFRIGKNLYIIKDPEGNILFEVSKCIWHAISKKCCSKKVHREHWLDHADDKYDKKLIEDIKAVVQVLKLFLPLPVFWALFDQQGSRWTFQATRMNGELGSYTIKADQMQVVNPLLILAFIPLCESCIYPLLTKIKLINTPLKKMVTGGCLASLAFIVSALVELKLEPTYAVTPSAGFAQFRIFNTLNCTIPMTIGNETVALNGLSYWEDKYVEASGKASVSYTASFAACSLVGLSNEIGQSSGTLEGPEATATSWAVTRTGLSYQYEDKVDKTKTGKPAVRGLIFLDGYMSNTASLRFIKNSKTALNLKINSTFSESKLMELDDGTYDIYLDNDLVQSSVAMKLGGIYTVVGSLSNSTARANTITVTEPNSMHMLWLIPQYVILTLGEVMFSITGLEFAFTQAPVSMKSILTAGWLLTVAFGNLIVVIVAEVSYFNSQASEFFLFAGLMLVDMLIFSLMAKFYKYVEIPDDESQNGDIALENKTGTVNESFRGDDEK</sequence>
<feature type="transmembrane region" description="Helical" evidence="11">
    <location>
        <begin position="44"/>
        <end position="63"/>
    </location>
</feature>
<feature type="transmembrane region" description="Helical" evidence="11">
    <location>
        <begin position="212"/>
        <end position="231"/>
    </location>
</feature>
<dbReference type="InterPro" id="IPR000109">
    <property type="entry name" value="POT_fam"/>
</dbReference>
<reference evidence="13" key="1">
    <citation type="submission" date="2025-08" db="UniProtKB">
        <authorList>
            <consortium name="RefSeq"/>
        </authorList>
    </citation>
    <scope>IDENTIFICATION</scope>
</reference>
<dbReference type="GO" id="GO:0022857">
    <property type="term" value="F:transmembrane transporter activity"/>
    <property type="evidence" value="ECO:0007669"/>
    <property type="project" value="InterPro"/>
</dbReference>
<comment type="similarity">
    <text evidence="2">Belongs to the major facilitator superfamily. Proton-dependent oligopeptide transporter (POT/PTR) (TC 2.A.17) family.</text>
</comment>
<dbReference type="Pfam" id="PF00854">
    <property type="entry name" value="PTR2"/>
    <property type="match status" value="3"/>
</dbReference>
<dbReference type="Proteomes" id="UP000694920">
    <property type="component" value="Unplaced"/>
</dbReference>
<dbReference type="GeneID" id="107271223"/>
<keyword evidence="5" id="KW-0571">Peptide transport</keyword>
<evidence type="ECO:0000313" key="13">
    <source>
        <dbReference type="RefSeq" id="XP_024944230.1"/>
    </source>
</evidence>
<dbReference type="AlphaFoldDB" id="A0AAJ7RNK2"/>
<feature type="transmembrane region" description="Helical" evidence="11">
    <location>
        <begin position="804"/>
        <end position="822"/>
    </location>
</feature>
<evidence type="ECO:0000256" key="1">
    <source>
        <dbReference type="ARBA" id="ARBA00004141"/>
    </source>
</evidence>
<dbReference type="SUPFAM" id="SSF103473">
    <property type="entry name" value="MFS general substrate transporter"/>
    <property type="match status" value="1"/>
</dbReference>
<name>A0AAJ7RNK2_CEPCN</name>
<evidence type="ECO:0000256" key="11">
    <source>
        <dbReference type="SAM" id="Phobius"/>
    </source>
</evidence>
<feature type="transmembrane region" description="Helical" evidence="11">
    <location>
        <begin position="736"/>
        <end position="760"/>
    </location>
</feature>
<evidence type="ECO:0000256" key="7">
    <source>
        <dbReference type="ARBA" id="ARBA00022989"/>
    </source>
</evidence>
<dbReference type="Gene3D" id="1.20.1250.20">
    <property type="entry name" value="MFS general substrate transporter like domains"/>
    <property type="match status" value="3"/>
</dbReference>
<dbReference type="PROSITE" id="PS01022">
    <property type="entry name" value="PTR2_1"/>
    <property type="match status" value="1"/>
</dbReference>
<accession>A0AAJ7RNK2</accession>
<evidence type="ECO:0000256" key="8">
    <source>
        <dbReference type="ARBA" id="ARBA00023136"/>
    </source>
</evidence>
<dbReference type="FunFam" id="1.20.1250.20:FF:000379">
    <property type="entry name" value="Uncharacterized protein, isoform A"/>
    <property type="match status" value="1"/>
</dbReference>
<evidence type="ECO:0000256" key="6">
    <source>
        <dbReference type="ARBA" id="ARBA00022927"/>
    </source>
</evidence>
<feature type="transmembrane region" description="Helical" evidence="11">
    <location>
        <begin position="472"/>
        <end position="493"/>
    </location>
</feature>
<dbReference type="PANTHER" id="PTHR11654">
    <property type="entry name" value="OLIGOPEPTIDE TRANSPORTER-RELATED"/>
    <property type="match status" value="1"/>
</dbReference>
<feature type="transmembrane region" description="Helical" evidence="11">
    <location>
        <begin position="772"/>
        <end position="792"/>
    </location>
</feature>
<gene>
    <name evidence="13" type="primary">LOC107271223</name>
</gene>
<keyword evidence="4 11" id="KW-0812">Transmembrane</keyword>
<keyword evidence="8 11" id="KW-0472">Membrane</keyword>
<evidence type="ECO:0000256" key="3">
    <source>
        <dbReference type="ARBA" id="ARBA00022448"/>
    </source>
</evidence>
<dbReference type="GO" id="GO:0006857">
    <property type="term" value="P:oligopeptide transport"/>
    <property type="evidence" value="ECO:0007669"/>
    <property type="project" value="InterPro"/>
</dbReference>
<evidence type="ECO:0000256" key="10">
    <source>
        <dbReference type="SAM" id="MobiDB-lite"/>
    </source>
</evidence>
<keyword evidence="6" id="KW-0653">Protein transport</keyword>
<evidence type="ECO:0000256" key="9">
    <source>
        <dbReference type="ARBA" id="ARBA00078114"/>
    </source>
</evidence>
<dbReference type="GO" id="GO:0016020">
    <property type="term" value="C:membrane"/>
    <property type="evidence" value="ECO:0007669"/>
    <property type="project" value="UniProtKB-SubCell"/>
</dbReference>
<feature type="transmembrane region" description="Helical" evidence="11">
    <location>
        <begin position="307"/>
        <end position="326"/>
    </location>
</feature>
<keyword evidence="3" id="KW-0813">Transport</keyword>
<evidence type="ECO:0000256" key="2">
    <source>
        <dbReference type="ARBA" id="ARBA00005982"/>
    </source>
</evidence>
<evidence type="ECO:0000256" key="4">
    <source>
        <dbReference type="ARBA" id="ARBA00022692"/>
    </source>
</evidence>
<feature type="transmembrane region" description="Helical" evidence="11">
    <location>
        <begin position="243"/>
        <end position="262"/>
    </location>
</feature>
<dbReference type="GO" id="GO:0015031">
    <property type="term" value="P:protein transport"/>
    <property type="evidence" value="ECO:0007669"/>
    <property type="project" value="UniProtKB-KW"/>
</dbReference>
<dbReference type="InterPro" id="IPR036259">
    <property type="entry name" value="MFS_trans_sf"/>
</dbReference>